<keyword evidence="3" id="KW-1185">Reference proteome</keyword>
<name>A0A1R1X5C6_9FUNG</name>
<evidence type="ECO:0000313" key="3">
    <source>
        <dbReference type="Proteomes" id="UP000187429"/>
    </source>
</evidence>
<dbReference type="EMBL" id="LSSM01006896">
    <property type="protein sequence ID" value="OMJ09833.1"/>
    <property type="molecule type" value="Genomic_DNA"/>
</dbReference>
<feature type="coiled-coil region" evidence="1">
    <location>
        <begin position="1"/>
        <end position="88"/>
    </location>
</feature>
<proteinExistence type="predicted"/>
<dbReference type="AlphaFoldDB" id="A0A1R1X5C6"/>
<keyword evidence="1" id="KW-0175">Coiled coil</keyword>
<sequence length="146" mass="16733">MKEQIEAIRRANDQHSELIEAMNAMRLEGQSVVAELESTKNKNKTLLKEKNFLEKVLESISGQNILATDSLELEKKKLLAMNDLLEKQKELISSIHKRAGGSSSRTGKVIPLPLFEGKPLEFRSWIGNFDDYFNQYNYIADFEKKT</sequence>
<evidence type="ECO:0000256" key="1">
    <source>
        <dbReference type="SAM" id="Coils"/>
    </source>
</evidence>
<reference evidence="3" key="1">
    <citation type="submission" date="2017-01" db="EMBL/GenBank/DDBJ databases">
        <authorList>
            <person name="Wang Y."/>
            <person name="White M."/>
            <person name="Kvist S."/>
            <person name="Moncalvo J.-M."/>
        </authorList>
    </citation>
    <scope>NUCLEOTIDE SEQUENCE [LARGE SCALE GENOMIC DNA]</scope>
    <source>
        <strain evidence="3">ID-206-W2</strain>
    </source>
</reference>
<organism evidence="2 3">
    <name type="scientific">Smittium culicis</name>
    <dbReference type="NCBI Taxonomy" id="133412"/>
    <lineage>
        <taxon>Eukaryota</taxon>
        <taxon>Fungi</taxon>
        <taxon>Fungi incertae sedis</taxon>
        <taxon>Zoopagomycota</taxon>
        <taxon>Kickxellomycotina</taxon>
        <taxon>Harpellomycetes</taxon>
        <taxon>Harpellales</taxon>
        <taxon>Legeriomycetaceae</taxon>
        <taxon>Smittium</taxon>
    </lineage>
</organism>
<evidence type="ECO:0000313" key="2">
    <source>
        <dbReference type="EMBL" id="OMJ09833.1"/>
    </source>
</evidence>
<protein>
    <submittedName>
        <fullName evidence="2">Uncharacterized protein</fullName>
    </submittedName>
</protein>
<comment type="caution">
    <text evidence="2">The sequence shown here is derived from an EMBL/GenBank/DDBJ whole genome shotgun (WGS) entry which is preliminary data.</text>
</comment>
<dbReference type="OrthoDB" id="5620304at2759"/>
<gene>
    <name evidence="2" type="ORF">AYI69_g10484</name>
</gene>
<dbReference type="Proteomes" id="UP000187429">
    <property type="component" value="Unassembled WGS sequence"/>
</dbReference>
<accession>A0A1R1X5C6</accession>